<feature type="transmembrane region" description="Helical" evidence="2">
    <location>
        <begin position="93"/>
        <end position="112"/>
    </location>
</feature>
<keyword evidence="2" id="KW-0472">Membrane</keyword>
<evidence type="ECO:0000256" key="1">
    <source>
        <dbReference type="SAM" id="MobiDB-lite"/>
    </source>
</evidence>
<evidence type="ECO:0000313" key="5">
    <source>
        <dbReference type="Proteomes" id="UP001180754"/>
    </source>
</evidence>
<keyword evidence="2" id="KW-1133">Transmembrane helix</keyword>
<feature type="region of interest" description="Disordered" evidence="1">
    <location>
        <begin position="146"/>
        <end position="199"/>
    </location>
</feature>
<dbReference type="RefSeq" id="WP_311728599.1">
    <property type="nucleotide sequence ID" value="NZ_JAVRFD010000023.1"/>
</dbReference>
<evidence type="ECO:0000259" key="3">
    <source>
        <dbReference type="Pfam" id="PF23636"/>
    </source>
</evidence>
<evidence type="ECO:0000313" key="4">
    <source>
        <dbReference type="EMBL" id="MDT0548050.1"/>
    </source>
</evidence>
<sequence>MASHVGGVQPQAAPSAHHRAAASGWLVFGGIMLIFAGLMALGQGISAIRNDQVFVVTHHYAFAFDLTGWGWVHAIVGAVAVIAGAAVFTGAMWARVTGVVLAGLSLIANFLWLPYYPVWAVTLLILDALVIWALCAGPSSAERAAQAQMWGGRQGPQGPQGQAQSQSSWGQQGQQGPQGPGPQAQGPQAQGPQGPQGQP</sequence>
<accession>A0ABU2XSL1</accession>
<name>A0ABU2XSL1_9ACTN</name>
<keyword evidence="2" id="KW-0812">Transmembrane</keyword>
<feature type="transmembrane region" description="Helical" evidence="2">
    <location>
        <begin position="25"/>
        <end position="48"/>
    </location>
</feature>
<dbReference type="Proteomes" id="UP001180754">
    <property type="component" value="Unassembled WGS sequence"/>
</dbReference>
<feature type="transmembrane region" description="Helical" evidence="2">
    <location>
        <begin position="68"/>
        <end position="88"/>
    </location>
</feature>
<protein>
    <recommendedName>
        <fullName evidence="3">DUF7144 domain-containing protein</fullName>
    </recommendedName>
</protein>
<feature type="compositionally biased region" description="Low complexity" evidence="1">
    <location>
        <begin position="156"/>
        <end position="199"/>
    </location>
</feature>
<dbReference type="Pfam" id="PF23636">
    <property type="entry name" value="DUF7144"/>
    <property type="match status" value="1"/>
</dbReference>
<proteinExistence type="predicted"/>
<dbReference type="EMBL" id="JAVRFD010000023">
    <property type="protein sequence ID" value="MDT0548050.1"/>
    <property type="molecule type" value="Genomic_DNA"/>
</dbReference>
<comment type="caution">
    <text evidence="4">The sequence shown here is derived from an EMBL/GenBank/DDBJ whole genome shotgun (WGS) entry which is preliminary data.</text>
</comment>
<feature type="domain" description="DUF7144" evidence="3">
    <location>
        <begin position="25"/>
        <end position="137"/>
    </location>
</feature>
<feature type="transmembrane region" description="Helical" evidence="2">
    <location>
        <begin position="118"/>
        <end position="136"/>
    </location>
</feature>
<organism evidence="4 5">
    <name type="scientific">Streptomyces lonegramiae</name>
    <dbReference type="NCBI Taxonomy" id="3075524"/>
    <lineage>
        <taxon>Bacteria</taxon>
        <taxon>Bacillati</taxon>
        <taxon>Actinomycetota</taxon>
        <taxon>Actinomycetes</taxon>
        <taxon>Kitasatosporales</taxon>
        <taxon>Streptomycetaceae</taxon>
        <taxon>Streptomyces</taxon>
    </lineage>
</organism>
<evidence type="ECO:0000256" key="2">
    <source>
        <dbReference type="SAM" id="Phobius"/>
    </source>
</evidence>
<reference evidence="4" key="1">
    <citation type="submission" date="2024-05" db="EMBL/GenBank/DDBJ databases">
        <title>30 novel species of actinomycetes from the DSMZ collection.</title>
        <authorList>
            <person name="Nouioui I."/>
        </authorList>
    </citation>
    <scope>NUCLEOTIDE SEQUENCE</scope>
    <source>
        <strain evidence="4">DSM 41529</strain>
    </source>
</reference>
<dbReference type="InterPro" id="IPR055568">
    <property type="entry name" value="DUF7144"/>
</dbReference>
<keyword evidence="5" id="KW-1185">Reference proteome</keyword>
<gene>
    <name evidence="4" type="ORF">RND15_35970</name>
</gene>